<dbReference type="AlphaFoldDB" id="A0A943UW06"/>
<name>A0A943UW06_9ACTN</name>
<comment type="caution">
    <text evidence="2">The sequence shown here is derived from an EMBL/GenBank/DDBJ whole genome shotgun (WGS) entry which is preliminary data.</text>
</comment>
<sequence length="130" mass="14515">MKIASSVGFKRRKPRPPHRKRRLARRMNRVIVTGCSRVSGQRRASAARGASIGTMRERRKTPNSAAPIAVEPPIESGASPMRRPSKKKTARTSKPHVGEKRRRVPGCERSQQQRDSQAARRGGKRRDDAG</sequence>
<gene>
    <name evidence="2" type="ORF">KH142_01530</name>
</gene>
<protein>
    <submittedName>
        <fullName evidence="2">Uncharacterized protein</fullName>
    </submittedName>
</protein>
<reference evidence="2" key="1">
    <citation type="submission" date="2021-02" db="EMBL/GenBank/DDBJ databases">
        <title>Infant gut strain persistence is associated with maternal origin, phylogeny, and functional potential including surface adhesion and iron acquisition.</title>
        <authorList>
            <person name="Lou Y.C."/>
        </authorList>
    </citation>
    <scope>NUCLEOTIDE SEQUENCE</scope>
    <source>
        <strain evidence="2">L2_039_000G1_dasL2_039_000G1_concoct_11</strain>
    </source>
</reference>
<proteinExistence type="predicted"/>
<feature type="compositionally biased region" description="Basic residues" evidence="1">
    <location>
        <begin position="83"/>
        <end position="104"/>
    </location>
</feature>
<dbReference type="Proteomes" id="UP000727506">
    <property type="component" value="Unassembled WGS sequence"/>
</dbReference>
<evidence type="ECO:0000313" key="2">
    <source>
        <dbReference type="EMBL" id="MBS6940164.1"/>
    </source>
</evidence>
<feature type="compositionally biased region" description="Low complexity" evidence="1">
    <location>
        <begin position="109"/>
        <end position="120"/>
    </location>
</feature>
<feature type="region of interest" description="Disordered" evidence="1">
    <location>
        <begin position="1"/>
        <end position="130"/>
    </location>
</feature>
<evidence type="ECO:0000256" key="1">
    <source>
        <dbReference type="SAM" id="MobiDB-lite"/>
    </source>
</evidence>
<feature type="non-terminal residue" evidence="2">
    <location>
        <position position="130"/>
    </location>
</feature>
<evidence type="ECO:0000313" key="3">
    <source>
        <dbReference type="Proteomes" id="UP000727506"/>
    </source>
</evidence>
<feature type="compositionally biased region" description="Low complexity" evidence="1">
    <location>
        <begin position="36"/>
        <end position="51"/>
    </location>
</feature>
<organism evidence="2 3">
    <name type="scientific">Slackia piriformis</name>
    <dbReference type="NCBI Taxonomy" id="626934"/>
    <lineage>
        <taxon>Bacteria</taxon>
        <taxon>Bacillati</taxon>
        <taxon>Actinomycetota</taxon>
        <taxon>Coriobacteriia</taxon>
        <taxon>Eggerthellales</taxon>
        <taxon>Eggerthellaceae</taxon>
        <taxon>Slackia</taxon>
    </lineage>
</organism>
<accession>A0A943UW06</accession>
<feature type="compositionally biased region" description="Basic residues" evidence="1">
    <location>
        <begin position="9"/>
        <end position="28"/>
    </location>
</feature>
<dbReference type="EMBL" id="JAGZSV010000013">
    <property type="protein sequence ID" value="MBS6940164.1"/>
    <property type="molecule type" value="Genomic_DNA"/>
</dbReference>